<keyword evidence="2" id="KW-1185">Reference proteome</keyword>
<protein>
    <submittedName>
        <fullName evidence="1">Uncharacterized protein</fullName>
    </submittedName>
</protein>
<dbReference type="AlphaFoldDB" id="A0A251N786"/>
<reference evidence="1 2" key="1">
    <citation type="journal article" date="2013" name="Nat. Genet.">
        <title>The high-quality draft genome of peach (Prunus persica) identifies unique patterns of genetic diversity, domestication and genome evolution.</title>
        <authorList>
            <consortium name="International Peach Genome Initiative"/>
            <person name="Verde I."/>
            <person name="Abbott A.G."/>
            <person name="Scalabrin S."/>
            <person name="Jung S."/>
            <person name="Shu S."/>
            <person name="Marroni F."/>
            <person name="Zhebentyayeva T."/>
            <person name="Dettori M.T."/>
            <person name="Grimwood J."/>
            <person name="Cattonaro F."/>
            <person name="Zuccolo A."/>
            <person name="Rossini L."/>
            <person name="Jenkins J."/>
            <person name="Vendramin E."/>
            <person name="Meisel L.A."/>
            <person name="Decroocq V."/>
            <person name="Sosinski B."/>
            <person name="Prochnik S."/>
            <person name="Mitros T."/>
            <person name="Policriti A."/>
            <person name="Cipriani G."/>
            <person name="Dondini L."/>
            <person name="Ficklin S."/>
            <person name="Goodstein D.M."/>
            <person name="Xuan P."/>
            <person name="Del Fabbro C."/>
            <person name="Aramini V."/>
            <person name="Copetti D."/>
            <person name="Gonzalez S."/>
            <person name="Horner D.S."/>
            <person name="Falchi R."/>
            <person name="Lucas S."/>
            <person name="Mica E."/>
            <person name="Maldonado J."/>
            <person name="Lazzari B."/>
            <person name="Bielenberg D."/>
            <person name="Pirona R."/>
            <person name="Miculan M."/>
            <person name="Barakat A."/>
            <person name="Testolin R."/>
            <person name="Stella A."/>
            <person name="Tartarini S."/>
            <person name="Tonutti P."/>
            <person name="Arus P."/>
            <person name="Orellana A."/>
            <person name="Wells C."/>
            <person name="Main D."/>
            <person name="Vizzotto G."/>
            <person name="Silva H."/>
            <person name="Salamini F."/>
            <person name="Schmutz J."/>
            <person name="Morgante M."/>
            <person name="Rokhsar D.S."/>
        </authorList>
    </citation>
    <scope>NUCLEOTIDE SEQUENCE [LARGE SCALE GENOMIC DNA]</scope>
    <source>
        <strain evidence="2">cv. Nemared</strain>
    </source>
</reference>
<name>A0A251N786_PRUPE</name>
<evidence type="ECO:0000313" key="2">
    <source>
        <dbReference type="Proteomes" id="UP000006882"/>
    </source>
</evidence>
<dbReference type="Proteomes" id="UP000006882">
    <property type="component" value="Chromosome G8"/>
</dbReference>
<evidence type="ECO:0000313" key="1">
    <source>
        <dbReference type="EMBL" id="ONH94104.1"/>
    </source>
</evidence>
<sequence length="70" mass="8242">MAYWGKTASKWCEKDSNVNVNWIIYNFQKWLAGPANLEVKFLEHNWISVLLPQVPIPSFHKVLTKQLQNK</sequence>
<accession>A0A251N786</accession>
<proteinExistence type="predicted"/>
<organism evidence="1 2">
    <name type="scientific">Prunus persica</name>
    <name type="common">Peach</name>
    <name type="synonym">Amygdalus persica</name>
    <dbReference type="NCBI Taxonomy" id="3760"/>
    <lineage>
        <taxon>Eukaryota</taxon>
        <taxon>Viridiplantae</taxon>
        <taxon>Streptophyta</taxon>
        <taxon>Embryophyta</taxon>
        <taxon>Tracheophyta</taxon>
        <taxon>Spermatophyta</taxon>
        <taxon>Magnoliopsida</taxon>
        <taxon>eudicotyledons</taxon>
        <taxon>Gunneridae</taxon>
        <taxon>Pentapetalae</taxon>
        <taxon>rosids</taxon>
        <taxon>fabids</taxon>
        <taxon>Rosales</taxon>
        <taxon>Rosaceae</taxon>
        <taxon>Amygdaloideae</taxon>
        <taxon>Amygdaleae</taxon>
        <taxon>Prunus</taxon>
    </lineage>
</organism>
<gene>
    <name evidence="1" type="ORF">PRUPE_8G270700</name>
</gene>
<dbReference type="EMBL" id="CM007658">
    <property type="protein sequence ID" value="ONH94104.1"/>
    <property type="molecule type" value="Genomic_DNA"/>
</dbReference>
<dbReference type="Gramene" id="ONH94104">
    <property type="protein sequence ID" value="ONH94104"/>
    <property type="gene ID" value="PRUPE_8G270700"/>
</dbReference>